<dbReference type="InterPro" id="IPR008395">
    <property type="entry name" value="Agenet-like_dom"/>
</dbReference>
<dbReference type="PANTHER" id="PTHR31917:SF148">
    <property type="entry name" value="DUF724 DOMAIN-CONTAINING PROTEIN 2"/>
    <property type="match status" value="1"/>
</dbReference>
<feature type="domain" description="Agenet" evidence="1">
    <location>
        <begin position="59"/>
        <end position="114"/>
    </location>
</feature>
<reference evidence="2 3" key="1">
    <citation type="submission" date="2024-11" db="EMBL/GenBank/DDBJ databases">
        <title>A near-complete genome assembly of Cinchona calisaya.</title>
        <authorList>
            <person name="Lian D.C."/>
            <person name="Zhao X.W."/>
            <person name="Wei L."/>
        </authorList>
    </citation>
    <scope>NUCLEOTIDE SEQUENCE [LARGE SCALE GENOMIC DNA]</scope>
    <source>
        <tissue evidence="2">Nenye</tissue>
    </source>
</reference>
<sequence length="123" mass="14395">MTEEDFKGSFYAAKITSKDGSSQFKVKYETILKEDESGPLEEVVNTNQLRPVPPQVPKNFFSLHELADAYDHDGWWAGIICGKFQSKYFMYFPTTGEEKSFPLEKLRIHQEWFNGEWTYPRRG</sequence>
<protein>
    <recommendedName>
        <fullName evidence="1">Agenet domain-containing protein</fullName>
    </recommendedName>
</protein>
<keyword evidence="3" id="KW-1185">Reference proteome</keyword>
<dbReference type="InterPro" id="IPR014002">
    <property type="entry name" value="Agenet_dom_plant"/>
</dbReference>
<feature type="domain" description="Agenet" evidence="1">
    <location>
        <begin position="3"/>
        <end position="57"/>
    </location>
</feature>
<dbReference type="SMART" id="SM00743">
    <property type="entry name" value="Agenet"/>
    <property type="match status" value="2"/>
</dbReference>
<evidence type="ECO:0000313" key="3">
    <source>
        <dbReference type="Proteomes" id="UP001630127"/>
    </source>
</evidence>
<organism evidence="2 3">
    <name type="scientific">Cinchona calisaya</name>
    <dbReference type="NCBI Taxonomy" id="153742"/>
    <lineage>
        <taxon>Eukaryota</taxon>
        <taxon>Viridiplantae</taxon>
        <taxon>Streptophyta</taxon>
        <taxon>Embryophyta</taxon>
        <taxon>Tracheophyta</taxon>
        <taxon>Spermatophyta</taxon>
        <taxon>Magnoliopsida</taxon>
        <taxon>eudicotyledons</taxon>
        <taxon>Gunneridae</taxon>
        <taxon>Pentapetalae</taxon>
        <taxon>asterids</taxon>
        <taxon>lamiids</taxon>
        <taxon>Gentianales</taxon>
        <taxon>Rubiaceae</taxon>
        <taxon>Cinchonoideae</taxon>
        <taxon>Cinchoneae</taxon>
        <taxon>Cinchona</taxon>
    </lineage>
</organism>
<accession>A0ABD2YP35</accession>
<comment type="caution">
    <text evidence="2">The sequence shown here is derived from an EMBL/GenBank/DDBJ whole genome shotgun (WGS) entry which is preliminary data.</text>
</comment>
<dbReference type="PANTHER" id="PTHR31917">
    <property type="entry name" value="AGENET DOMAIN-CONTAINING PROTEIN-RELATED"/>
    <property type="match status" value="1"/>
</dbReference>
<name>A0ABD2YP35_9GENT</name>
<dbReference type="EMBL" id="JBJUIK010000012">
    <property type="protein sequence ID" value="KAL3509142.1"/>
    <property type="molecule type" value="Genomic_DNA"/>
</dbReference>
<proteinExistence type="predicted"/>
<evidence type="ECO:0000313" key="2">
    <source>
        <dbReference type="EMBL" id="KAL3509142.1"/>
    </source>
</evidence>
<evidence type="ECO:0000259" key="1">
    <source>
        <dbReference type="SMART" id="SM00743"/>
    </source>
</evidence>
<dbReference type="Pfam" id="PF05641">
    <property type="entry name" value="Agenet"/>
    <property type="match status" value="1"/>
</dbReference>
<dbReference type="CDD" id="cd20405">
    <property type="entry name" value="Tudor_Agenet_AtDUF_rpt1_3"/>
    <property type="match status" value="1"/>
</dbReference>
<dbReference type="AlphaFoldDB" id="A0ABD2YP35"/>
<dbReference type="Proteomes" id="UP001630127">
    <property type="component" value="Unassembled WGS sequence"/>
</dbReference>
<gene>
    <name evidence="2" type="ORF">ACH5RR_028543</name>
</gene>